<keyword evidence="6 10" id="KW-1278">Translocase</keyword>
<dbReference type="PANTHER" id="PTHR30578:SF0">
    <property type="entry name" value="ION-TRANSLOCATING OXIDOREDUCTASE COMPLEX SUBUNIT D"/>
    <property type="match status" value="1"/>
</dbReference>
<keyword evidence="10" id="KW-1003">Cell membrane</keyword>
<gene>
    <name evidence="10 11" type="primary">rnfD</name>
    <name evidence="11" type="ORF">GCM10007414_34450</name>
</gene>
<feature type="transmembrane region" description="Helical" evidence="10">
    <location>
        <begin position="243"/>
        <end position="262"/>
    </location>
</feature>
<comment type="similarity">
    <text evidence="10">Belongs to the NqrB/RnfD family.</text>
</comment>
<keyword evidence="5 10" id="KW-0812">Transmembrane</keyword>
<comment type="caution">
    <text evidence="10">Lacks conserved residue(s) required for the propagation of feature annotation.</text>
</comment>
<dbReference type="Pfam" id="PF03116">
    <property type="entry name" value="NQR2_RnfD_RnfE"/>
    <property type="match status" value="1"/>
</dbReference>
<reference evidence="12" key="1">
    <citation type="journal article" date="2019" name="Int. J. Syst. Evol. Microbiol.">
        <title>The Global Catalogue of Microorganisms (GCM) 10K type strain sequencing project: providing services to taxonomists for standard genome sequencing and annotation.</title>
        <authorList>
            <consortium name="The Broad Institute Genomics Platform"/>
            <consortium name="The Broad Institute Genome Sequencing Center for Infectious Disease"/>
            <person name="Wu L."/>
            <person name="Ma J."/>
        </authorList>
    </citation>
    <scope>NUCLEOTIDE SEQUENCE [LARGE SCALE GENOMIC DNA]</scope>
    <source>
        <strain evidence="12">CGMCC 1.10131</strain>
    </source>
</reference>
<comment type="caution">
    <text evidence="11">The sequence shown here is derived from an EMBL/GenBank/DDBJ whole genome shotgun (WGS) entry which is preliminary data.</text>
</comment>
<keyword evidence="4 10" id="KW-0288">FMN</keyword>
<dbReference type="EC" id="7.-.-.-" evidence="10"/>
<feature type="transmembrane region" description="Helical" evidence="10">
    <location>
        <begin position="21"/>
        <end position="41"/>
    </location>
</feature>
<feature type="transmembrane region" description="Helical" evidence="10">
    <location>
        <begin position="47"/>
        <end position="65"/>
    </location>
</feature>
<evidence type="ECO:0000256" key="7">
    <source>
        <dbReference type="ARBA" id="ARBA00022982"/>
    </source>
</evidence>
<evidence type="ECO:0000256" key="6">
    <source>
        <dbReference type="ARBA" id="ARBA00022967"/>
    </source>
</evidence>
<dbReference type="EMBL" id="BMDY01000026">
    <property type="protein sequence ID" value="GGB18147.1"/>
    <property type="molecule type" value="Genomic_DNA"/>
</dbReference>
<dbReference type="Proteomes" id="UP000651977">
    <property type="component" value="Unassembled WGS sequence"/>
</dbReference>
<keyword evidence="10" id="KW-0997">Cell inner membrane</keyword>
<keyword evidence="2 10" id="KW-0597">Phosphoprotein</keyword>
<name>A0ABQ1I785_9ALTE</name>
<dbReference type="PANTHER" id="PTHR30578">
    <property type="entry name" value="ELECTRON TRANSPORT COMPLEX PROTEIN RNFD"/>
    <property type="match status" value="1"/>
</dbReference>
<evidence type="ECO:0000256" key="10">
    <source>
        <dbReference type="HAMAP-Rule" id="MF_00462"/>
    </source>
</evidence>
<dbReference type="RefSeq" id="WP_055731615.1">
    <property type="nucleotide sequence ID" value="NZ_BMDY01000026.1"/>
</dbReference>
<evidence type="ECO:0000256" key="5">
    <source>
        <dbReference type="ARBA" id="ARBA00022692"/>
    </source>
</evidence>
<sequence length="335" mass="35617">MSKFNPVAAPHTHSGTSTTNIMYLVVLALSPAALYGVWLFGVPALTVLISCCLSALVTELVCLQLQQKNWRQAVDGSALLTALLLAMSLPASTPWWVAAFGCSFAICLGKHVYGGLGHNPFNPAMLGRVMLLICFPVELTNWQAISLPELSASGLVFSQAWMGIDGVSAATPLADLQQIDQWKELLLGQHAGSMGETSALLIALGGLFMIWRGIIRPHIPMALLMGLLVPASIAHMINPEVYASGLAHILSGGAMLGAFFIATDMVTSPTSPRGQILFGAGCGLLIWLIRSFGSYPEGVAFAVLIMNASTPVIDHYLKPKVFGSQSVFKRNKGAQ</sequence>
<keyword evidence="12" id="KW-1185">Reference proteome</keyword>
<evidence type="ECO:0000313" key="12">
    <source>
        <dbReference type="Proteomes" id="UP000651977"/>
    </source>
</evidence>
<proteinExistence type="inferred from homology"/>
<protein>
    <recommendedName>
        <fullName evidence="10">Ion-translocating oxidoreductase complex subunit D</fullName>
        <ecNumber evidence="10">7.-.-.-</ecNumber>
    </recommendedName>
    <alternativeName>
        <fullName evidence="10">Rnf electron transport complex subunit D</fullName>
    </alternativeName>
</protein>
<keyword evidence="1 10" id="KW-0813">Transport</keyword>
<comment type="function">
    <text evidence="10">Part of a membrane-bound complex that couples electron transfer with translocation of ions across the membrane.</text>
</comment>
<keyword evidence="3 10" id="KW-0285">Flavoprotein</keyword>
<dbReference type="HAMAP" id="MF_00462">
    <property type="entry name" value="RsxD_RnfD"/>
    <property type="match status" value="1"/>
</dbReference>
<feature type="transmembrane region" description="Helical" evidence="10">
    <location>
        <begin position="72"/>
        <end position="89"/>
    </location>
</feature>
<evidence type="ECO:0000256" key="4">
    <source>
        <dbReference type="ARBA" id="ARBA00022643"/>
    </source>
</evidence>
<keyword evidence="7 10" id="KW-0249">Electron transport</keyword>
<evidence type="ECO:0000256" key="1">
    <source>
        <dbReference type="ARBA" id="ARBA00022448"/>
    </source>
</evidence>
<evidence type="ECO:0000256" key="9">
    <source>
        <dbReference type="ARBA" id="ARBA00023136"/>
    </source>
</evidence>
<feature type="transmembrane region" description="Helical" evidence="10">
    <location>
        <begin position="191"/>
        <end position="211"/>
    </location>
</feature>
<dbReference type="InterPro" id="IPR011303">
    <property type="entry name" value="RnfD_bac"/>
</dbReference>
<feature type="modified residue" description="FMN phosphoryl threonine" evidence="10">
    <location>
        <position position="171"/>
    </location>
</feature>
<accession>A0ABQ1I785</accession>
<comment type="subunit">
    <text evidence="10">The complex is composed of six subunits: RnfA, RnfB, RnfC, RnfD, RnfE and RnfG.</text>
</comment>
<evidence type="ECO:0000256" key="2">
    <source>
        <dbReference type="ARBA" id="ARBA00022553"/>
    </source>
</evidence>
<evidence type="ECO:0000256" key="8">
    <source>
        <dbReference type="ARBA" id="ARBA00022989"/>
    </source>
</evidence>
<evidence type="ECO:0000256" key="3">
    <source>
        <dbReference type="ARBA" id="ARBA00022630"/>
    </source>
</evidence>
<keyword evidence="8 10" id="KW-1133">Transmembrane helix</keyword>
<keyword evidence="9 10" id="KW-0472">Membrane</keyword>
<dbReference type="InterPro" id="IPR004338">
    <property type="entry name" value="NqrB/RnfD"/>
</dbReference>
<comment type="subcellular location">
    <subcellularLocation>
        <location evidence="10">Cell inner membrane</location>
        <topology evidence="10">Multi-pass membrane protein</topology>
    </subcellularLocation>
</comment>
<dbReference type="NCBIfam" id="TIGR01946">
    <property type="entry name" value="rnfD"/>
    <property type="match status" value="1"/>
</dbReference>
<organism evidence="11 12">
    <name type="scientific">Agarivorans gilvus</name>
    <dbReference type="NCBI Taxonomy" id="680279"/>
    <lineage>
        <taxon>Bacteria</taxon>
        <taxon>Pseudomonadati</taxon>
        <taxon>Pseudomonadota</taxon>
        <taxon>Gammaproteobacteria</taxon>
        <taxon>Alteromonadales</taxon>
        <taxon>Alteromonadaceae</taxon>
        <taxon>Agarivorans</taxon>
    </lineage>
</organism>
<evidence type="ECO:0000313" key="11">
    <source>
        <dbReference type="EMBL" id="GGB18147.1"/>
    </source>
</evidence>
<comment type="cofactor">
    <cofactor evidence="10">
        <name>FMN</name>
        <dbReference type="ChEBI" id="CHEBI:58210"/>
    </cofactor>
</comment>